<dbReference type="PANTHER" id="PTHR30136">
    <property type="entry name" value="HELIX-TURN-HELIX TRANSCRIPTIONAL REGULATOR, ICLR FAMILY"/>
    <property type="match status" value="1"/>
</dbReference>
<dbReference type="SMART" id="SM00346">
    <property type="entry name" value="HTH_ICLR"/>
    <property type="match status" value="1"/>
</dbReference>
<dbReference type="RefSeq" id="WP_290197046.1">
    <property type="nucleotide sequence ID" value="NZ_CP047654.1"/>
</dbReference>
<feature type="domain" description="IclR-ED" evidence="5">
    <location>
        <begin position="63"/>
        <end position="250"/>
    </location>
</feature>
<evidence type="ECO:0000259" key="4">
    <source>
        <dbReference type="PROSITE" id="PS51077"/>
    </source>
</evidence>
<gene>
    <name evidence="6" type="ORF">J2S39_002560</name>
</gene>
<evidence type="ECO:0000256" key="2">
    <source>
        <dbReference type="ARBA" id="ARBA00023125"/>
    </source>
</evidence>
<keyword evidence="7" id="KW-1185">Reference proteome</keyword>
<evidence type="ECO:0000256" key="1">
    <source>
        <dbReference type="ARBA" id="ARBA00023015"/>
    </source>
</evidence>
<dbReference type="InterPro" id="IPR036388">
    <property type="entry name" value="WH-like_DNA-bd_sf"/>
</dbReference>
<dbReference type="SUPFAM" id="SSF55781">
    <property type="entry name" value="GAF domain-like"/>
    <property type="match status" value="1"/>
</dbReference>
<dbReference type="InterPro" id="IPR014757">
    <property type="entry name" value="Tscrpt_reg_IclR_C"/>
</dbReference>
<dbReference type="PROSITE" id="PS51078">
    <property type="entry name" value="ICLR_ED"/>
    <property type="match status" value="1"/>
</dbReference>
<dbReference type="Proteomes" id="UP001180840">
    <property type="component" value="Unassembled WGS sequence"/>
</dbReference>
<evidence type="ECO:0000313" key="6">
    <source>
        <dbReference type="EMBL" id="MDR7330884.1"/>
    </source>
</evidence>
<sequence>MVRKNSGTIASVDRALIILRRVIEDGSITVTAAADLLEVNPSTASRLLATLQANGFVTQGPKRDFTVGPVLSREDHKAEEVRITLRPFLERLLDLSGETVHLATLIGTEVYHLDGIEAHGHTIVHAYMPGWVFPAHHSSQGRAMLAELTLTELHARYAAVEPGEANALTPAEVAELHKDLQAVRDQGYATNFERSEKGVAALSVSLGIRDGAHLALSAALPIIRYTPELGEKLRDALLTVRRDINNTLNS</sequence>
<dbReference type="InterPro" id="IPR005471">
    <property type="entry name" value="Tscrpt_reg_IclR_N"/>
</dbReference>
<dbReference type="Gene3D" id="1.10.10.10">
    <property type="entry name" value="Winged helix-like DNA-binding domain superfamily/Winged helix DNA-binding domain"/>
    <property type="match status" value="1"/>
</dbReference>
<keyword evidence="3" id="KW-0804">Transcription</keyword>
<name>A0ABU2A124_9CORY</name>
<dbReference type="Gene3D" id="3.30.450.40">
    <property type="match status" value="1"/>
</dbReference>
<dbReference type="InterPro" id="IPR029016">
    <property type="entry name" value="GAF-like_dom_sf"/>
</dbReference>
<organism evidence="6 7">
    <name type="scientific">Corynebacterium guangdongense</name>
    <dbReference type="NCBI Taxonomy" id="1783348"/>
    <lineage>
        <taxon>Bacteria</taxon>
        <taxon>Bacillati</taxon>
        <taxon>Actinomycetota</taxon>
        <taxon>Actinomycetes</taxon>
        <taxon>Mycobacteriales</taxon>
        <taxon>Corynebacteriaceae</taxon>
        <taxon>Corynebacterium</taxon>
    </lineage>
</organism>
<dbReference type="Pfam" id="PF09339">
    <property type="entry name" value="HTH_IclR"/>
    <property type="match status" value="1"/>
</dbReference>
<proteinExistence type="predicted"/>
<keyword evidence="2 6" id="KW-0238">DNA-binding</keyword>
<dbReference type="InterPro" id="IPR050707">
    <property type="entry name" value="HTH_MetabolicPath_Reg"/>
</dbReference>
<feature type="domain" description="HTH iclR-type" evidence="4">
    <location>
        <begin position="9"/>
        <end position="69"/>
    </location>
</feature>
<comment type="caution">
    <text evidence="6">The sequence shown here is derived from an EMBL/GenBank/DDBJ whole genome shotgun (WGS) entry which is preliminary data.</text>
</comment>
<reference evidence="6" key="1">
    <citation type="submission" date="2023-07" db="EMBL/GenBank/DDBJ databases">
        <title>Sequencing the genomes of 1000 actinobacteria strains.</title>
        <authorList>
            <person name="Klenk H.-P."/>
        </authorList>
    </citation>
    <scope>NUCLEOTIDE SEQUENCE</scope>
    <source>
        <strain evidence="6">DSM 107476</strain>
    </source>
</reference>
<dbReference type="SUPFAM" id="SSF46785">
    <property type="entry name" value="Winged helix' DNA-binding domain"/>
    <property type="match status" value="1"/>
</dbReference>
<dbReference type="PANTHER" id="PTHR30136:SF24">
    <property type="entry name" value="HTH-TYPE TRANSCRIPTIONAL REPRESSOR ALLR"/>
    <property type="match status" value="1"/>
</dbReference>
<dbReference type="Pfam" id="PF01614">
    <property type="entry name" value="IclR_C"/>
    <property type="match status" value="1"/>
</dbReference>
<evidence type="ECO:0000259" key="5">
    <source>
        <dbReference type="PROSITE" id="PS51078"/>
    </source>
</evidence>
<accession>A0ABU2A124</accession>
<dbReference type="InterPro" id="IPR036390">
    <property type="entry name" value="WH_DNA-bd_sf"/>
</dbReference>
<protein>
    <submittedName>
        <fullName evidence="6">DNA-binding IclR family transcriptional regulator</fullName>
    </submittedName>
</protein>
<evidence type="ECO:0000313" key="7">
    <source>
        <dbReference type="Proteomes" id="UP001180840"/>
    </source>
</evidence>
<keyword evidence="1" id="KW-0805">Transcription regulation</keyword>
<dbReference type="GO" id="GO:0003677">
    <property type="term" value="F:DNA binding"/>
    <property type="evidence" value="ECO:0007669"/>
    <property type="project" value="UniProtKB-KW"/>
</dbReference>
<evidence type="ECO:0000256" key="3">
    <source>
        <dbReference type="ARBA" id="ARBA00023163"/>
    </source>
</evidence>
<dbReference type="PROSITE" id="PS51077">
    <property type="entry name" value="HTH_ICLR"/>
    <property type="match status" value="1"/>
</dbReference>
<dbReference type="EMBL" id="JAVDXZ010000001">
    <property type="protein sequence ID" value="MDR7330884.1"/>
    <property type="molecule type" value="Genomic_DNA"/>
</dbReference>